<organism evidence="7 8">
    <name type="scientific">Macrostomum lignano</name>
    <dbReference type="NCBI Taxonomy" id="282301"/>
    <lineage>
        <taxon>Eukaryota</taxon>
        <taxon>Metazoa</taxon>
        <taxon>Spiralia</taxon>
        <taxon>Lophotrochozoa</taxon>
        <taxon>Platyhelminthes</taxon>
        <taxon>Rhabditophora</taxon>
        <taxon>Macrostomorpha</taxon>
        <taxon>Macrostomida</taxon>
        <taxon>Macrostomidae</taxon>
        <taxon>Macrostomum</taxon>
    </lineage>
</organism>
<feature type="transmembrane region" description="Helical" evidence="6">
    <location>
        <begin position="368"/>
        <end position="385"/>
    </location>
</feature>
<evidence type="ECO:0000256" key="6">
    <source>
        <dbReference type="SAM" id="Phobius"/>
    </source>
</evidence>
<sequence length="574" mass="61630">MERVFQQNSHFGRFQLKVTAVAVLISLLAAFHILAPIYVLYDPPQFRCRLPEDSGWHANDSLLAQSSEHNASILQFQPELDANDTNLRQHRCFIRVNDSLQACSDWVFDTEEFDSTLVTELGLVCDNSHWATVISTCSFAGILVGIVLSGLLADWLGRRVTLIVTMWLLTGAQLAGLFAVSVASPYTAPSASSSAWARCHHPPSFGGVQGAHHVTAAFGYGWSVGTAIVALGSGGLPDPPCQATLHCCSSSPKSATEPLLPRLARSWRNYSHCSLVADRRAAAAVCPALHARARLALACCRAAETRRWPHRPRQMLLDNGEPASRPAPPSRSCSAAAALRRTTANSGRRTVGTRCGGRWGCWARSPRLLLRFLVAAIYYGISMGAKNLPGSIFVTSCLIGIVDLPSYLIMHLAADAPGRKTTFIGAIGGSGLALISPGWSSRVVSVGDKMLLTPPPSPSSTTLDRGAVRHQHAQLRPVHQLHVRRFGTLFAPPASAIFATSSRASSSARSSPTRGSFARQSFLAAAISFAVPETGASPSRRPRSVEDLINTKQPLKLRQAGRAGADLLAKEEKT</sequence>
<feature type="region of interest" description="Disordered" evidence="5">
    <location>
        <begin position="533"/>
        <end position="574"/>
    </location>
</feature>
<proteinExistence type="predicted"/>
<evidence type="ECO:0000256" key="5">
    <source>
        <dbReference type="SAM" id="MobiDB-lite"/>
    </source>
</evidence>
<evidence type="ECO:0000313" key="7">
    <source>
        <dbReference type="Proteomes" id="UP000095280"/>
    </source>
</evidence>
<feature type="transmembrane region" description="Helical" evidence="6">
    <location>
        <begin position="391"/>
        <end position="410"/>
    </location>
</feature>
<keyword evidence="2 6" id="KW-0812">Transmembrane</keyword>
<dbReference type="SUPFAM" id="SSF103473">
    <property type="entry name" value="MFS general substrate transporter"/>
    <property type="match status" value="1"/>
</dbReference>
<feature type="transmembrane region" description="Helical" evidence="6">
    <location>
        <begin position="130"/>
        <end position="152"/>
    </location>
</feature>
<evidence type="ECO:0000256" key="1">
    <source>
        <dbReference type="ARBA" id="ARBA00004141"/>
    </source>
</evidence>
<evidence type="ECO:0000313" key="8">
    <source>
        <dbReference type="WBParaSite" id="maker-unitig_8802-snap-gene-0.2-mRNA-1"/>
    </source>
</evidence>
<evidence type="ECO:0000256" key="3">
    <source>
        <dbReference type="ARBA" id="ARBA00022989"/>
    </source>
</evidence>
<dbReference type="WBParaSite" id="maker-unitig_8802-snap-gene-0.2-mRNA-1">
    <property type="protein sequence ID" value="maker-unitig_8802-snap-gene-0.2-mRNA-1"/>
    <property type="gene ID" value="maker-unitig_8802-snap-gene-0.2"/>
</dbReference>
<dbReference type="Proteomes" id="UP000095280">
    <property type="component" value="Unplaced"/>
</dbReference>
<reference evidence="8" key="1">
    <citation type="submission" date="2016-11" db="UniProtKB">
        <authorList>
            <consortium name="WormBaseParasite"/>
        </authorList>
    </citation>
    <scope>IDENTIFICATION</scope>
</reference>
<keyword evidence="4 6" id="KW-0472">Membrane</keyword>
<dbReference type="PANTHER" id="PTHR24064">
    <property type="entry name" value="SOLUTE CARRIER FAMILY 22 MEMBER"/>
    <property type="match status" value="1"/>
</dbReference>
<comment type="subcellular location">
    <subcellularLocation>
        <location evidence="1">Membrane</location>
        <topology evidence="1">Multi-pass membrane protein</topology>
    </subcellularLocation>
</comment>
<protein>
    <submittedName>
        <fullName evidence="8">MFS domain-containing protein</fullName>
    </submittedName>
</protein>
<name>A0A1I8FT70_9PLAT</name>
<dbReference type="Gene3D" id="1.20.1250.20">
    <property type="entry name" value="MFS general substrate transporter like domains"/>
    <property type="match status" value="1"/>
</dbReference>
<feature type="transmembrane region" description="Helical" evidence="6">
    <location>
        <begin position="20"/>
        <end position="41"/>
    </location>
</feature>
<evidence type="ECO:0000256" key="4">
    <source>
        <dbReference type="ARBA" id="ARBA00023136"/>
    </source>
</evidence>
<accession>A0A1I8FT70</accession>
<keyword evidence="7" id="KW-1185">Reference proteome</keyword>
<keyword evidence="3 6" id="KW-1133">Transmembrane helix</keyword>
<feature type="transmembrane region" description="Helical" evidence="6">
    <location>
        <begin position="164"/>
        <end position="188"/>
    </location>
</feature>
<evidence type="ECO:0000256" key="2">
    <source>
        <dbReference type="ARBA" id="ARBA00022692"/>
    </source>
</evidence>
<dbReference type="GO" id="GO:0016020">
    <property type="term" value="C:membrane"/>
    <property type="evidence" value="ECO:0007669"/>
    <property type="project" value="UniProtKB-SubCell"/>
</dbReference>
<dbReference type="InterPro" id="IPR036259">
    <property type="entry name" value="MFS_trans_sf"/>
</dbReference>
<dbReference type="AlphaFoldDB" id="A0A1I8FT70"/>